<sequence length="133" mass="14069">MSECKASLAKPCVGKMNGPEAEKATVEVEYIESEKLDNVDDADAVLKLVWTPKADGTLNEAAISNVTKALQDIDGVSNLKVQVSEGVAVVELSKQTTVQATGVASSLVETIQGAGFKLQTLNLSFEDEDEVLV</sequence>
<dbReference type="PANTHER" id="PTHR35756:SF1">
    <property type="entry name" value="OS05G0337400 PROTEIN"/>
    <property type="match status" value="1"/>
</dbReference>
<dbReference type="InterPro" id="IPR036163">
    <property type="entry name" value="HMA_dom_sf"/>
</dbReference>
<evidence type="ECO:0000313" key="3">
    <source>
        <dbReference type="Proteomes" id="UP000886595"/>
    </source>
</evidence>
<evidence type="ECO:0000259" key="1">
    <source>
        <dbReference type="Pfam" id="PF00403"/>
    </source>
</evidence>
<protein>
    <recommendedName>
        <fullName evidence="1">HMA domain-containing protein</fullName>
    </recommendedName>
</protein>
<organism evidence="2 3">
    <name type="scientific">Brassica carinata</name>
    <name type="common">Ethiopian mustard</name>
    <name type="synonym">Abyssinian cabbage</name>
    <dbReference type="NCBI Taxonomy" id="52824"/>
    <lineage>
        <taxon>Eukaryota</taxon>
        <taxon>Viridiplantae</taxon>
        <taxon>Streptophyta</taxon>
        <taxon>Embryophyta</taxon>
        <taxon>Tracheophyta</taxon>
        <taxon>Spermatophyta</taxon>
        <taxon>Magnoliopsida</taxon>
        <taxon>eudicotyledons</taxon>
        <taxon>Gunneridae</taxon>
        <taxon>Pentapetalae</taxon>
        <taxon>rosids</taxon>
        <taxon>malvids</taxon>
        <taxon>Brassicales</taxon>
        <taxon>Brassicaceae</taxon>
        <taxon>Brassiceae</taxon>
        <taxon>Brassica</taxon>
    </lineage>
</organism>
<dbReference type="OrthoDB" id="1935207at2759"/>
<feature type="domain" description="HMA" evidence="1">
    <location>
        <begin position="64"/>
        <end position="117"/>
    </location>
</feature>
<dbReference type="InterPro" id="IPR006121">
    <property type="entry name" value="HMA_dom"/>
</dbReference>
<keyword evidence="3" id="KW-1185">Reference proteome</keyword>
<dbReference type="Pfam" id="PF00403">
    <property type="entry name" value="HMA"/>
    <property type="match status" value="1"/>
</dbReference>
<dbReference type="AlphaFoldDB" id="A0A8X7WRI7"/>
<dbReference type="GO" id="GO:0009507">
    <property type="term" value="C:chloroplast"/>
    <property type="evidence" value="ECO:0007669"/>
    <property type="project" value="TreeGrafter"/>
</dbReference>
<comment type="caution">
    <text evidence="2">The sequence shown here is derived from an EMBL/GenBank/DDBJ whole genome shotgun (WGS) entry which is preliminary data.</text>
</comment>
<dbReference type="GO" id="GO:0046872">
    <property type="term" value="F:metal ion binding"/>
    <property type="evidence" value="ECO:0007669"/>
    <property type="project" value="InterPro"/>
</dbReference>
<proteinExistence type="predicted"/>
<dbReference type="SUPFAM" id="SSF55008">
    <property type="entry name" value="HMA, heavy metal-associated domain"/>
    <property type="match status" value="1"/>
</dbReference>
<name>A0A8X7WRI7_BRACI</name>
<accession>A0A8X7WRI7</accession>
<dbReference type="PANTHER" id="PTHR35756">
    <property type="entry name" value="OS05G0337400 PROTEIN"/>
    <property type="match status" value="1"/>
</dbReference>
<gene>
    <name evidence="2" type="ORF">Bca52824_005020</name>
</gene>
<dbReference type="Gene3D" id="3.30.70.100">
    <property type="match status" value="1"/>
</dbReference>
<dbReference type="EMBL" id="JAAMPC010000001">
    <property type="protein sequence ID" value="KAG2333840.1"/>
    <property type="molecule type" value="Genomic_DNA"/>
</dbReference>
<dbReference type="Proteomes" id="UP000886595">
    <property type="component" value="Unassembled WGS sequence"/>
</dbReference>
<evidence type="ECO:0000313" key="2">
    <source>
        <dbReference type="EMBL" id="KAG2333840.1"/>
    </source>
</evidence>
<reference evidence="2 3" key="1">
    <citation type="submission" date="2020-02" db="EMBL/GenBank/DDBJ databases">
        <authorList>
            <person name="Ma Q."/>
            <person name="Huang Y."/>
            <person name="Song X."/>
            <person name="Pei D."/>
        </authorList>
    </citation>
    <scope>NUCLEOTIDE SEQUENCE [LARGE SCALE GENOMIC DNA]</scope>
    <source>
        <strain evidence="2">Sxm20200214</strain>
        <tissue evidence="2">Leaf</tissue>
    </source>
</reference>